<comment type="similarity">
    <text evidence="1">Belongs to the ustYa family.</text>
</comment>
<dbReference type="Pfam" id="PF11807">
    <property type="entry name" value="UstYa"/>
    <property type="match status" value="1"/>
</dbReference>
<dbReference type="STRING" id="1450537.A0A395HRS9"/>
<evidence type="ECO:0008006" key="4">
    <source>
        <dbReference type="Google" id="ProtNLM"/>
    </source>
</evidence>
<accession>A0A395HRS9</accession>
<name>A0A395HRS9_ASPHC</name>
<reference evidence="2 3" key="1">
    <citation type="submission" date="2018-02" db="EMBL/GenBank/DDBJ databases">
        <title>The genomes of Aspergillus section Nigri reveals drivers in fungal speciation.</title>
        <authorList>
            <consortium name="DOE Joint Genome Institute"/>
            <person name="Vesth T.C."/>
            <person name="Nybo J."/>
            <person name="Theobald S."/>
            <person name="Brandl J."/>
            <person name="Frisvad J.C."/>
            <person name="Nielsen K.F."/>
            <person name="Lyhne E.K."/>
            <person name="Kogle M.E."/>
            <person name="Kuo A."/>
            <person name="Riley R."/>
            <person name="Clum A."/>
            <person name="Nolan M."/>
            <person name="Lipzen A."/>
            <person name="Salamov A."/>
            <person name="Henrissat B."/>
            <person name="Wiebenga A."/>
            <person name="De vries R.P."/>
            <person name="Grigoriev I.V."/>
            <person name="Mortensen U.H."/>
            <person name="Andersen M.R."/>
            <person name="Baker S.E."/>
        </authorList>
    </citation>
    <scope>NUCLEOTIDE SEQUENCE [LARGE SCALE GENOMIC DNA]</scope>
    <source>
        <strain evidence="2 3">CBS 101889</strain>
    </source>
</reference>
<dbReference type="PANTHER" id="PTHR33365">
    <property type="entry name" value="YALI0B05434P"/>
    <property type="match status" value="1"/>
</dbReference>
<dbReference type="RefSeq" id="XP_025549277.1">
    <property type="nucleotide sequence ID" value="XM_025699180.1"/>
</dbReference>
<dbReference type="PANTHER" id="PTHR33365:SF14">
    <property type="entry name" value="TAT PATHWAY SIGNAL SEQUENCE"/>
    <property type="match status" value="1"/>
</dbReference>
<dbReference type="OrthoDB" id="3687641at2759"/>
<dbReference type="GeneID" id="37203469"/>
<keyword evidence="3" id="KW-1185">Reference proteome</keyword>
<dbReference type="InterPro" id="IPR021765">
    <property type="entry name" value="UstYa-like"/>
</dbReference>
<dbReference type="EMBL" id="KZ824297">
    <property type="protein sequence ID" value="RAL10123.1"/>
    <property type="molecule type" value="Genomic_DNA"/>
</dbReference>
<gene>
    <name evidence="2" type="ORF">BO97DRAFT_456613</name>
</gene>
<dbReference type="VEuPathDB" id="FungiDB:BO97DRAFT_456613"/>
<sequence>MGFSDILKPFRREFKFHSLKTESHDGYEEDIESEELLTKRSPNERGPSTAWIYLTIANVGILSITVSLILSGKGSFSKEEKNAILRPVSWWSPVLDDIEVPSYTTMLNGTFFPLPEVSIAREEPSAANDAAWAKYEKVLTHVVTREQVLKLGKDPETIARFDNEYWGFGDDAYMVQLDVMHQIHCLNMLRKAAFADYPGYEPEMEHKDKFGWIHLGHCTDLLLQNIQCNANTEVLTLDWVEGRQAPWPDFSVNRKCRDFNALAEWQHENAVDADKFDAMHAPKDAFVWPAPWKKQDYELGVKLGDHHMQEGQVLGDPHPHMPHDHQ</sequence>
<evidence type="ECO:0000256" key="1">
    <source>
        <dbReference type="ARBA" id="ARBA00035112"/>
    </source>
</evidence>
<proteinExistence type="inferred from homology"/>
<protein>
    <recommendedName>
        <fullName evidence="4">Tat pathway signal sequence</fullName>
    </recommendedName>
</protein>
<dbReference type="GO" id="GO:0043386">
    <property type="term" value="P:mycotoxin biosynthetic process"/>
    <property type="evidence" value="ECO:0007669"/>
    <property type="project" value="InterPro"/>
</dbReference>
<evidence type="ECO:0000313" key="3">
    <source>
        <dbReference type="Proteomes" id="UP000248961"/>
    </source>
</evidence>
<dbReference type="Proteomes" id="UP000248961">
    <property type="component" value="Unassembled WGS sequence"/>
</dbReference>
<organism evidence="2 3">
    <name type="scientific">Aspergillus homomorphus (strain CBS 101889)</name>
    <dbReference type="NCBI Taxonomy" id="1450537"/>
    <lineage>
        <taxon>Eukaryota</taxon>
        <taxon>Fungi</taxon>
        <taxon>Dikarya</taxon>
        <taxon>Ascomycota</taxon>
        <taxon>Pezizomycotina</taxon>
        <taxon>Eurotiomycetes</taxon>
        <taxon>Eurotiomycetidae</taxon>
        <taxon>Eurotiales</taxon>
        <taxon>Aspergillaceae</taxon>
        <taxon>Aspergillus</taxon>
        <taxon>Aspergillus subgen. Circumdati</taxon>
    </lineage>
</organism>
<dbReference type="AlphaFoldDB" id="A0A395HRS9"/>
<evidence type="ECO:0000313" key="2">
    <source>
        <dbReference type="EMBL" id="RAL10123.1"/>
    </source>
</evidence>